<proteinExistence type="predicted"/>
<reference evidence="1" key="1">
    <citation type="submission" date="2020-05" db="EMBL/GenBank/DDBJ databases">
        <authorList>
            <person name="Chiriac C."/>
            <person name="Salcher M."/>
            <person name="Ghai R."/>
            <person name="Kavagutti S V."/>
        </authorList>
    </citation>
    <scope>NUCLEOTIDE SEQUENCE</scope>
</reference>
<organism evidence="1">
    <name type="scientific">freshwater metagenome</name>
    <dbReference type="NCBI Taxonomy" id="449393"/>
    <lineage>
        <taxon>unclassified sequences</taxon>
        <taxon>metagenomes</taxon>
        <taxon>ecological metagenomes</taxon>
    </lineage>
</organism>
<dbReference type="EMBL" id="CAEZWM010000122">
    <property type="protein sequence ID" value="CAB4661359.1"/>
    <property type="molecule type" value="Genomic_DNA"/>
</dbReference>
<gene>
    <name evidence="1" type="ORF">UFOPK2242_00989</name>
</gene>
<name>A0A6J6LKY3_9ZZZZ</name>
<accession>A0A6J6LKY3</accession>
<dbReference type="AlphaFoldDB" id="A0A6J6LKY3"/>
<protein>
    <submittedName>
        <fullName evidence="1">Unannotated protein</fullName>
    </submittedName>
</protein>
<sequence>MLCTNCNKKNVIEIRMTVGGESLAFHRCGSCDAKAWTSGERAIELGRVLDLARPARV</sequence>
<evidence type="ECO:0000313" key="1">
    <source>
        <dbReference type="EMBL" id="CAB4661359.1"/>
    </source>
</evidence>